<sequence length="195" mass="21800">MGYGDLHIDYESHSNVRELLDCLTFVLEGISLEFEKWDTRHVKGPGLYVAVVTGPTVAEFADPMGNNHWPVSRCRTVCDGLDSFYETARDVARTRDGAVVVSVDDVLQRQMVRFRDLKPDDSGPSTAEIADYEDWMGARHMSALDTSARPNVVSTLTLSEETGRVTVFQRGTFETYTRGELGGEWNIETDGRLTT</sequence>
<dbReference type="AlphaFoldDB" id="A0A8U0IDR9"/>
<dbReference type="PROSITE" id="PS51794">
    <property type="entry name" value="DAC"/>
    <property type="match status" value="1"/>
</dbReference>
<proteinExistence type="predicted"/>
<reference evidence="2" key="1">
    <citation type="submission" date="2022-04" db="EMBL/GenBank/DDBJ databases">
        <title>Diverse halophilic archaea isolated from saline environments.</title>
        <authorList>
            <person name="Cui H.-L."/>
        </authorList>
    </citation>
    <scope>NUCLEOTIDE SEQUENCE</scope>
    <source>
        <strain evidence="2">XZYJT40</strain>
    </source>
</reference>
<keyword evidence="3" id="KW-1185">Reference proteome</keyword>
<evidence type="ECO:0000313" key="3">
    <source>
        <dbReference type="Proteomes" id="UP000830434"/>
    </source>
</evidence>
<dbReference type="InterPro" id="IPR036888">
    <property type="entry name" value="DNA_integrity_DisA_N_sf"/>
</dbReference>
<dbReference type="EMBL" id="CP096658">
    <property type="protein sequence ID" value="UPV99196.1"/>
    <property type="molecule type" value="Genomic_DNA"/>
</dbReference>
<dbReference type="RefSeq" id="WP_248653695.1">
    <property type="nucleotide sequence ID" value="NZ_CP096658.1"/>
</dbReference>
<dbReference type="GeneID" id="72190537"/>
<organism evidence="2 3">
    <name type="scientific">Halorussus gelatinilyticus</name>
    <dbReference type="NCBI Taxonomy" id="2937524"/>
    <lineage>
        <taxon>Archaea</taxon>
        <taxon>Methanobacteriati</taxon>
        <taxon>Methanobacteriota</taxon>
        <taxon>Stenosarchaea group</taxon>
        <taxon>Halobacteria</taxon>
        <taxon>Halobacteriales</taxon>
        <taxon>Haladaptataceae</taxon>
        <taxon>Halorussus</taxon>
    </lineage>
</organism>
<dbReference type="Gene3D" id="3.40.1700.10">
    <property type="entry name" value="DNA integrity scanning protein, DisA, N-terminal domain"/>
    <property type="match status" value="1"/>
</dbReference>
<evidence type="ECO:0000259" key="1">
    <source>
        <dbReference type="PROSITE" id="PS51794"/>
    </source>
</evidence>
<protein>
    <submittedName>
        <fullName evidence="2">Diadenylate cyclase</fullName>
    </submittedName>
</protein>
<dbReference type="InterPro" id="IPR003390">
    <property type="entry name" value="DNA_integrity_scan_DisA_N"/>
</dbReference>
<dbReference type="SUPFAM" id="SSF143597">
    <property type="entry name" value="YojJ-like"/>
    <property type="match status" value="1"/>
</dbReference>
<feature type="domain" description="DAC" evidence="1">
    <location>
        <begin position="13"/>
        <end position="180"/>
    </location>
</feature>
<accession>A0A8U0IDR9</accession>
<name>A0A8U0IDR9_9EURY</name>
<evidence type="ECO:0000313" key="2">
    <source>
        <dbReference type="EMBL" id="UPV99196.1"/>
    </source>
</evidence>
<gene>
    <name evidence="2" type="ORF">M0R88_11740</name>
</gene>
<dbReference type="KEGG" id="haxz:M0R88_11740"/>
<dbReference type="Proteomes" id="UP000830434">
    <property type="component" value="Chromosome"/>
</dbReference>